<dbReference type="Proteomes" id="UP000015241">
    <property type="component" value="Unassembled WGS sequence"/>
</dbReference>
<accession>S8DJ39</accession>
<dbReference type="AlphaFoldDB" id="S8DJ39"/>
<evidence type="ECO:0000313" key="2">
    <source>
        <dbReference type="EMBL" id="EPS92857.1"/>
    </source>
</evidence>
<sequence>MELSYLEVVKLSELLSTIPTIDPCLSVLLERLLTSVRRTEDTPLVGIPGVSQPQAPALTSQSGIESFAGELNAGSIAATALVGRGEDGAQMSSAGPSNAHAALNVSPGPERTTRTRRAGTFAAPPYDRDARPVAGQHHAQQPAHFLLPW</sequence>
<feature type="non-terminal residue" evidence="2">
    <location>
        <position position="149"/>
    </location>
</feature>
<gene>
    <name evidence="2" type="ORF">FOMPIDRAFT_1020856</name>
</gene>
<dbReference type="HOGENOM" id="CLU_1754045_0_0_1"/>
<feature type="region of interest" description="Disordered" evidence="1">
    <location>
        <begin position="87"/>
        <end position="127"/>
    </location>
</feature>
<proteinExistence type="predicted"/>
<dbReference type="EMBL" id="KE504331">
    <property type="protein sequence ID" value="EPS92857.1"/>
    <property type="molecule type" value="Genomic_DNA"/>
</dbReference>
<keyword evidence="3" id="KW-1185">Reference proteome</keyword>
<protein>
    <submittedName>
        <fullName evidence="2">Uncharacterized protein</fullName>
    </submittedName>
</protein>
<name>S8DJ39_FOMSC</name>
<evidence type="ECO:0000256" key="1">
    <source>
        <dbReference type="SAM" id="MobiDB-lite"/>
    </source>
</evidence>
<organism evidence="2 3">
    <name type="scientific">Fomitopsis schrenkii</name>
    <name type="common">Brown rot fungus</name>
    <dbReference type="NCBI Taxonomy" id="2126942"/>
    <lineage>
        <taxon>Eukaryota</taxon>
        <taxon>Fungi</taxon>
        <taxon>Dikarya</taxon>
        <taxon>Basidiomycota</taxon>
        <taxon>Agaricomycotina</taxon>
        <taxon>Agaricomycetes</taxon>
        <taxon>Polyporales</taxon>
        <taxon>Fomitopsis</taxon>
    </lineage>
</organism>
<dbReference type="InParanoid" id="S8DJ39"/>
<evidence type="ECO:0000313" key="3">
    <source>
        <dbReference type="Proteomes" id="UP000015241"/>
    </source>
</evidence>
<reference evidence="2 3" key="1">
    <citation type="journal article" date="2012" name="Science">
        <title>The Paleozoic origin of enzymatic lignin decomposition reconstructed from 31 fungal genomes.</title>
        <authorList>
            <person name="Floudas D."/>
            <person name="Binder M."/>
            <person name="Riley R."/>
            <person name="Barry K."/>
            <person name="Blanchette R.A."/>
            <person name="Henrissat B."/>
            <person name="Martinez A.T."/>
            <person name="Otillar R."/>
            <person name="Spatafora J.W."/>
            <person name="Yadav J.S."/>
            <person name="Aerts A."/>
            <person name="Benoit I."/>
            <person name="Boyd A."/>
            <person name="Carlson A."/>
            <person name="Copeland A."/>
            <person name="Coutinho P.M."/>
            <person name="de Vries R.P."/>
            <person name="Ferreira P."/>
            <person name="Findley K."/>
            <person name="Foster B."/>
            <person name="Gaskell J."/>
            <person name="Glotzer D."/>
            <person name="Gorecki P."/>
            <person name="Heitman J."/>
            <person name="Hesse C."/>
            <person name="Hori C."/>
            <person name="Igarashi K."/>
            <person name="Jurgens J.A."/>
            <person name="Kallen N."/>
            <person name="Kersten P."/>
            <person name="Kohler A."/>
            <person name="Kuees U."/>
            <person name="Kumar T.K.A."/>
            <person name="Kuo A."/>
            <person name="LaButti K."/>
            <person name="Larrondo L.F."/>
            <person name="Lindquist E."/>
            <person name="Ling A."/>
            <person name="Lombard V."/>
            <person name="Lucas S."/>
            <person name="Lundell T."/>
            <person name="Martin R."/>
            <person name="McLaughlin D.J."/>
            <person name="Morgenstern I."/>
            <person name="Morin E."/>
            <person name="Murat C."/>
            <person name="Nagy L.G."/>
            <person name="Nolan M."/>
            <person name="Ohm R.A."/>
            <person name="Patyshakuliyeva A."/>
            <person name="Rokas A."/>
            <person name="Ruiz-Duenas F.J."/>
            <person name="Sabat G."/>
            <person name="Salamov A."/>
            <person name="Samejima M."/>
            <person name="Schmutz J."/>
            <person name="Slot J.C."/>
            <person name="St John F."/>
            <person name="Stenlid J."/>
            <person name="Sun H."/>
            <person name="Sun S."/>
            <person name="Syed K."/>
            <person name="Tsang A."/>
            <person name="Wiebenga A."/>
            <person name="Young D."/>
            <person name="Pisabarro A."/>
            <person name="Eastwood D.C."/>
            <person name="Martin F."/>
            <person name="Cullen D."/>
            <person name="Grigoriev I.V."/>
            <person name="Hibbett D.S."/>
        </authorList>
    </citation>
    <scope>NUCLEOTIDE SEQUENCE</scope>
    <source>
        <strain evidence="3">FP-58527</strain>
    </source>
</reference>